<dbReference type="RefSeq" id="WP_309311663.1">
    <property type="nucleotide sequence ID" value="NZ_CP133592.1"/>
</dbReference>
<protein>
    <submittedName>
        <fullName evidence="1">Uncharacterized protein</fullName>
    </submittedName>
</protein>
<organism evidence="1 2">
    <name type="scientific">Methanolobus sediminis</name>
    <dbReference type="NCBI Taxonomy" id="3072978"/>
    <lineage>
        <taxon>Archaea</taxon>
        <taxon>Methanobacteriati</taxon>
        <taxon>Methanobacteriota</taxon>
        <taxon>Stenosarchaea group</taxon>
        <taxon>Methanomicrobia</taxon>
        <taxon>Methanosarcinales</taxon>
        <taxon>Methanosarcinaceae</taxon>
        <taxon>Methanolobus</taxon>
    </lineage>
</organism>
<sequence length="94" mass="10351">MDRNLLIQRLFIKFLLILTLFILLQTTAIAAVTDTPILDVIGDRSVNENSLLTFTLSADDPENDTLTFSCPDIDSIAGATLDASSGLFEWTPYL</sequence>
<dbReference type="Proteomes" id="UP001182908">
    <property type="component" value="Chromosome"/>
</dbReference>
<dbReference type="Gene3D" id="2.60.40.10">
    <property type="entry name" value="Immunoglobulins"/>
    <property type="match status" value="1"/>
</dbReference>
<keyword evidence="2" id="KW-1185">Reference proteome</keyword>
<name>A0AA51UP22_9EURY</name>
<proteinExistence type="predicted"/>
<dbReference type="InterPro" id="IPR013783">
    <property type="entry name" value="Ig-like_fold"/>
</dbReference>
<reference evidence="1 2" key="1">
    <citation type="submission" date="2023-08" db="EMBL/GenBank/DDBJ databases">
        <title>Methanolobus mangrovi sp. nov. and Methanolobus sediminis sp. nov, two novel methylotrophic methanogens isolated from mangrove sediments in China.</title>
        <authorList>
            <person name="Zhou J."/>
        </authorList>
    </citation>
    <scope>NUCLEOTIDE SEQUENCE [LARGE SCALE GENOMIC DNA]</scope>
    <source>
        <strain evidence="1 2">FTZ6</strain>
    </source>
</reference>
<evidence type="ECO:0000313" key="1">
    <source>
        <dbReference type="EMBL" id="WMW25861.1"/>
    </source>
</evidence>
<gene>
    <name evidence="1" type="ORF">RE474_03860</name>
</gene>
<evidence type="ECO:0000313" key="2">
    <source>
        <dbReference type="Proteomes" id="UP001182908"/>
    </source>
</evidence>
<dbReference type="AlphaFoldDB" id="A0AA51UP22"/>
<dbReference type="EMBL" id="CP133592">
    <property type="protein sequence ID" value="WMW25861.1"/>
    <property type="molecule type" value="Genomic_DNA"/>
</dbReference>
<accession>A0AA51UP22</accession>
<dbReference type="KEGG" id="mseb:RE474_03860"/>
<dbReference type="GeneID" id="84231823"/>